<dbReference type="AlphaFoldDB" id="A0A6G9YLS6"/>
<dbReference type="RefSeq" id="WP_167476610.1">
    <property type="nucleotide sequence ID" value="NZ_CP046172.1"/>
</dbReference>
<dbReference type="GO" id="GO:0009986">
    <property type="term" value="C:cell surface"/>
    <property type="evidence" value="ECO:0007669"/>
    <property type="project" value="TreeGrafter"/>
</dbReference>
<evidence type="ECO:0000256" key="2">
    <source>
        <dbReference type="ARBA" id="ARBA00022801"/>
    </source>
</evidence>
<dbReference type="InterPro" id="IPR001547">
    <property type="entry name" value="Glyco_hydro_5"/>
</dbReference>
<organism evidence="6 7">
    <name type="scientific">Nocardia arthritidis</name>
    <dbReference type="NCBI Taxonomy" id="228602"/>
    <lineage>
        <taxon>Bacteria</taxon>
        <taxon>Bacillati</taxon>
        <taxon>Actinomycetota</taxon>
        <taxon>Actinomycetes</taxon>
        <taxon>Mycobacteriales</taxon>
        <taxon>Nocardiaceae</taxon>
        <taxon>Nocardia</taxon>
    </lineage>
</organism>
<keyword evidence="3 4" id="KW-0326">Glycosidase</keyword>
<name>A0A6G9YLS6_9NOCA</name>
<evidence type="ECO:0000256" key="4">
    <source>
        <dbReference type="RuleBase" id="RU361153"/>
    </source>
</evidence>
<dbReference type="GO" id="GO:0005576">
    <property type="term" value="C:extracellular region"/>
    <property type="evidence" value="ECO:0007669"/>
    <property type="project" value="TreeGrafter"/>
</dbReference>
<proteinExistence type="inferred from homology"/>
<keyword evidence="1" id="KW-0732">Signal</keyword>
<dbReference type="PANTHER" id="PTHR31297:SF17">
    <property type="entry name" value="ENDOGLUCANASE"/>
    <property type="match status" value="1"/>
</dbReference>
<dbReference type="KEGG" id="nah:F5544_31625"/>
<dbReference type="GO" id="GO:0008422">
    <property type="term" value="F:beta-glucosidase activity"/>
    <property type="evidence" value="ECO:0007669"/>
    <property type="project" value="TreeGrafter"/>
</dbReference>
<dbReference type="SUPFAM" id="SSF51445">
    <property type="entry name" value="(Trans)glycosidases"/>
    <property type="match status" value="1"/>
</dbReference>
<keyword evidence="7" id="KW-1185">Reference proteome</keyword>
<evidence type="ECO:0000256" key="1">
    <source>
        <dbReference type="ARBA" id="ARBA00022729"/>
    </source>
</evidence>
<evidence type="ECO:0000259" key="5">
    <source>
        <dbReference type="Pfam" id="PF00150"/>
    </source>
</evidence>
<evidence type="ECO:0000313" key="7">
    <source>
        <dbReference type="Proteomes" id="UP000503540"/>
    </source>
</evidence>
<dbReference type="EMBL" id="CP046172">
    <property type="protein sequence ID" value="QIS14164.1"/>
    <property type="molecule type" value="Genomic_DNA"/>
</dbReference>
<sequence length="319" mass="35503">MSIDDINRRLARTINFPADFGADIEKGWTVPLGEQELDLVEAAGFSAVRIGLCWAAHTGPAPDHEIDPVMLAGVAEVTDLAVERGLAVVLTNFLDPELIAEPPRHLDRLLHITRQVATRFADRPDSVALEPFAEPRGALDPLWNDYLNHILTELREVDAARAVVIGPAAYNNLRTLPDLVLPEHDRNLIVTVHQYWPITFTMQGEQWLGADTPFGDPLSWLGTTWDGTDRQREELAAGFDAVAAWAAAAERPIFVGEFGATHYADLRSRVSWTSYNRQLAEEHGFSWGAWSFGPTYALFDQVSGEWNKPLLRALIDLPH</sequence>
<dbReference type="Proteomes" id="UP000503540">
    <property type="component" value="Chromosome"/>
</dbReference>
<dbReference type="Pfam" id="PF00150">
    <property type="entry name" value="Cellulase"/>
    <property type="match status" value="1"/>
</dbReference>
<evidence type="ECO:0000256" key="3">
    <source>
        <dbReference type="ARBA" id="ARBA00023295"/>
    </source>
</evidence>
<dbReference type="PANTHER" id="PTHR31297">
    <property type="entry name" value="GLUCAN ENDO-1,6-BETA-GLUCOSIDASE B"/>
    <property type="match status" value="1"/>
</dbReference>
<feature type="domain" description="Glycoside hydrolase family 5" evidence="5">
    <location>
        <begin position="34"/>
        <end position="294"/>
    </location>
</feature>
<dbReference type="InterPro" id="IPR017853">
    <property type="entry name" value="GH"/>
</dbReference>
<comment type="similarity">
    <text evidence="4">Belongs to the glycosyl hydrolase 5 (cellulase A) family.</text>
</comment>
<accession>A0A6G9YLS6</accession>
<protein>
    <submittedName>
        <fullName evidence="6">Cellulase family glycosylhydrolase</fullName>
    </submittedName>
</protein>
<dbReference type="GO" id="GO:0009251">
    <property type="term" value="P:glucan catabolic process"/>
    <property type="evidence" value="ECO:0007669"/>
    <property type="project" value="TreeGrafter"/>
</dbReference>
<dbReference type="Gene3D" id="3.20.20.80">
    <property type="entry name" value="Glycosidases"/>
    <property type="match status" value="1"/>
</dbReference>
<keyword evidence="2 4" id="KW-0378">Hydrolase</keyword>
<reference evidence="6 7" key="1">
    <citation type="journal article" date="2019" name="ACS Chem. Biol.">
        <title>Identification and Mobilization of a Cryptic Antibiotic Biosynthesis Gene Locus from a Human-Pathogenic Nocardia Isolate.</title>
        <authorList>
            <person name="Herisse M."/>
            <person name="Ishida K."/>
            <person name="Porter J.L."/>
            <person name="Howden B."/>
            <person name="Hertweck C."/>
            <person name="Stinear T.P."/>
            <person name="Pidot S.J."/>
        </authorList>
    </citation>
    <scope>NUCLEOTIDE SEQUENCE [LARGE SCALE GENOMIC DNA]</scope>
    <source>
        <strain evidence="6 7">AUSMDU00012717</strain>
    </source>
</reference>
<dbReference type="InterPro" id="IPR050386">
    <property type="entry name" value="Glycosyl_hydrolase_5"/>
</dbReference>
<gene>
    <name evidence="6" type="ORF">F5544_31625</name>
</gene>
<evidence type="ECO:0000313" key="6">
    <source>
        <dbReference type="EMBL" id="QIS14164.1"/>
    </source>
</evidence>